<dbReference type="RefSeq" id="WP_110373063.1">
    <property type="nucleotide sequence ID" value="NZ_JAHBRY010000001.1"/>
</dbReference>
<keyword evidence="4" id="KW-0732">Signal</keyword>
<organism evidence="5 6">
    <name type="scientific">Chelatococcus asaccharovorans</name>
    <dbReference type="NCBI Taxonomy" id="28210"/>
    <lineage>
        <taxon>Bacteria</taxon>
        <taxon>Pseudomonadati</taxon>
        <taxon>Pseudomonadota</taxon>
        <taxon>Alphaproteobacteria</taxon>
        <taxon>Hyphomicrobiales</taxon>
        <taxon>Chelatococcaceae</taxon>
        <taxon>Chelatococcus</taxon>
    </lineage>
</organism>
<dbReference type="PANTHER" id="PTHR43649:SF12">
    <property type="entry name" value="DIACETYLCHITOBIOSE BINDING PROTEIN DASA"/>
    <property type="match status" value="1"/>
</dbReference>
<dbReference type="Gene3D" id="3.40.190.10">
    <property type="entry name" value="Periplasmic binding protein-like II"/>
    <property type="match status" value="1"/>
</dbReference>
<feature type="chain" id="PRO_5016150191" evidence="4">
    <location>
        <begin position="25"/>
        <end position="415"/>
    </location>
</feature>
<sequence length="415" mass="44367">MKQISTLGAAMLLALAATTCNAFAETKLTVSATPAIFKPMFESFARNFEAQNPGVKVSLDIPAGDQEDMIQDLLRKSLIGNVPDVTFQGYNFIRTVVSRQLAQPLDAIIARDQEWVDKSVSPNVTASTVIDGQVYGVGVAYSFLVIYYNADLVKAAIGDAPFPATWDGLLSLAETIGQKNKDNIGGYIRPDSWVLQALVDGAGGTLADPKTNAPRFANEEGRDAFALLRQFGLAGQGNIPMSTDQARQAFAAGKIGFMTDASSILSRVEKETAGKFNLGVARFPIAGNGKIPAAGIAALMLTKDEERQKVAWQFLKFLTGVDGQIDVVNNTSYVPTNTVAIKDSAALRAALSKQPKMQAAIDTVSSASAWYAFPGANTARIDKEINDTMAAVVTLRQEPAPALKALEAKVKELQR</sequence>
<dbReference type="InterPro" id="IPR006059">
    <property type="entry name" value="SBP"/>
</dbReference>
<evidence type="ECO:0000256" key="2">
    <source>
        <dbReference type="ARBA" id="ARBA00008520"/>
    </source>
</evidence>
<evidence type="ECO:0000256" key="3">
    <source>
        <dbReference type="ARBA" id="ARBA00022764"/>
    </source>
</evidence>
<evidence type="ECO:0000313" key="5">
    <source>
        <dbReference type="EMBL" id="PXW65062.1"/>
    </source>
</evidence>
<keyword evidence="3" id="KW-0574">Periplasm</keyword>
<keyword evidence="6" id="KW-1185">Reference proteome</keyword>
<name>A0A2V3UI72_9HYPH</name>
<dbReference type="EMBL" id="QJJK01000001">
    <property type="protein sequence ID" value="PXW65062.1"/>
    <property type="molecule type" value="Genomic_DNA"/>
</dbReference>
<evidence type="ECO:0000256" key="4">
    <source>
        <dbReference type="SAM" id="SignalP"/>
    </source>
</evidence>
<comment type="caution">
    <text evidence="5">The sequence shown here is derived from an EMBL/GenBank/DDBJ whole genome shotgun (WGS) entry which is preliminary data.</text>
</comment>
<dbReference type="OrthoDB" id="2509690at2"/>
<evidence type="ECO:0000313" key="6">
    <source>
        <dbReference type="Proteomes" id="UP000248021"/>
    </source>
</evidence>
<protein>
    <submittedName>
        <fullName evidence="5">Carbohydrate ABC transporter substrate-binding protein (CUT1 family)</fullName>
    </submittedName>
</protein>
<dbReference type="GO" id="GO:0042597">
    <property type="term" value="C:periplasmic space"/>
    <property type="evidence" value="ECO:0007669"/>
    <property type="project" value="UniProtKB-SubCell"/>
</dbReference>
<dbReference type="AlphaFoldDB" id="A0A2V3UI72"/>
<reference evidence="5 6" key="1">
    <citation type="submission" date="2018-05" db="EMBL/GenBank/DDBJ databases">
        <title>Genomic Encyclopedia of Type Strains, Phase IV (KMG-IV): sequencing the most valuable type-strain genomes for metagenomic binning, comparative biology and taxonomic classification.</title>
        <authorList>
            <person name="Goeker M."/>
        </authorList>
    </citation>
    <scope>NUCLEOTIDE SEQUENCE [LARGE SCALE GENOMIC DNA]</scope>
    <source>
        <strain evidence="5 6">DSM 6462</strain>
    </source>
</reference>
<gene>
    <name evidence="5" type="ORF">C7450_101825</name>
</gene>
<dbReference type="PANTHER" id="PTHR43649">
    <property type="entry name" value="ARABINOSE-BINDING PROTEIN-RELATED"/>
    <property type="match status" value="1"/>
</dbReference>
<dbReference type="Proteomes" id="UP000248021">
    <property type="component" value="Unassembled WGS sequence"/>
</dbReference>
<dbReference type="Pfam" id="PF13416">
    <property type="entry name" value="SBP_bac_8"/>
    <property type="match status" value="1"/>
</dbReference>
<proteinExistence type="inferred from homology"/>
<comment type="subcellular location">
    <subcellularLocation>
        <location evidence="1">Periplasm</location>
    </subcellularLocation>
</comment>
<accession>A0A2V3UI72</accession>
<dbReference type="SUPFAM" id="SSF53850">
    <property type="entry name" value="Periplasmic binding protein-like II"/>
    <property type="match status" value="1"/>
</dbReference>
<evidence type="ECO:0000256" key="1">
    <source>
        <dbReference type="ARBA" id="ARBA00004418"/>
    </source>
</evidence>
<dbReference type="InterPro" id="IPR050490">
    <property type="entry name" value="Bact_solute-bd_prot1"/>
</dbReference>
<comment type="similarity">
    <text evidence="2">Belongs to the bacterial solute-binding protein 1 family.</text>
</comment>
<feature type="signal peptide" evidence="4">
    <location>
        <begin position="1"/>
        <end position="24"/>
    </location>
</feature>